<evidence type="ECO:0000313" key="3">
    <source>
        <dbReference type="Proteomes" id="UP000234323"/>
    </source>
</evidence>
<gene>
    <name evidence="2" type="ORF">RhiirA4_547273</name>
</gene>
<evidence type="ECO:0000256" key="1">
    <source>
        <dbReference type="SAM" id="MobiDB-lite"/>
    </source>
</evidence>
<feature type="region of interest" description="Disordered" evidence="1">
    <location>
        <begin position="1"/>
        <end position="21"/>
    </location>
</feature>
<evidence type="ECO:0000313" key="2">
    <source>
        <dbReference type="EMBL" id="PKY52650.1"/>
    </source>
</evidence>
<name>A0A2I1H189_9GLOM</name>
<keyword evidence="3" id="KW-1185">Reference proteome</keyword>
<organism evidence="2 3">
    <name type="scientific">Rhizophagus irregularis</name>
    <dbReference type="NCBI Taxonomy" id="588596"/>
    <lineage>
        <taxon>Eukaryota</taxon>
        <taxon>Fungi</taxon>
        <taxon>Fungi incertae sedis</taxon>
        <taxon>Mucoromycota</taxon>
        <taxon>Glomeromycotina</taxon>
        <taxon>Glomeromycetes</taxon>
        <taxon>Glomerales</taxon>
        <taxon>Glomeraceae</taxon>
        <taxon>Rhizophagus</taxon>
    </lineage>
</organism>
<dbReference type="Proteomes" id="UP000234323">
    <property type="component" value="Unassembled WGS sequence"/>
</dbReference>
<proteinExistence type="predicted"/>
<comment type="caution">
    <text evidence="2">The sequence shown here is derived from an EMBL/GenBank/DDBJ whole genome shotgun (WGS) entry which is preliminary data.</text>
</comment>
<dbReference type="VEuPathDB" id="FungiDB:RhiirA1_531738"/>
<protein>
    <submittedName>
        <fullName evidence="2">Uncharacterized protein</fullName>
    </submittedName>
</protein>
<dbReference type="AlphaFoldDB" id="A0A2I1H189"/>
<accession>A0A2I1H189</accession>
<dbReference type="VEuPathDB" id="FungiDB:RhiirFUN_007817"/>
<reference evidence="2 3" key="1">
    <citation type="submission" date="2015-10" db="EMBL/GenBank/DDBJ databases">
        <title>Genome analyses suggest a sexual origin of heterokaryosis in a supposedly ancient asexual fungus.</title>
        <authorList>
            <person name="Ropars J."/>
            <person name="Sedzielewska K."/>
            <person name="Noel J."/>
            <person name="Charron P."/>
            <person name="Farinelli L."/>
            <person name="Marton T."/>
            <person name="Kruger M."/>
            <person name="Pelin A."/>
            <person name="Brachmann A."/>
            <person name="Corradi N."/>
        </authorList>
    </citation>
    <scope>NUCLEOTIDE SEQUENCE [LARGE SCALE GENOMIC DNA]</scope>
    <source>
        <strain evidence="2 3">A4</strain>
    </source>
</reference>
<dbReference type="EMBL" id="LLXI01001244">
    <property type="protein sequence ID" value="PKY52650.1"/>
    <property type="molecule type" value="Genomic_DNA"/>
</dbReference>
<dbReference type="VEuPathDB" id="FungiDB:FUN_009039"/>
<sequence length="78" mass="9433">MHSPTEHFSDSYESNDRHVVSEKKECRVLSRKEKTATPYLLEEWRENMLFWKNHDTCRRMFNVPSNKYLGTRGTWRPG</sequence>